<organism evidence="12 13">
    <name type="scientific">Selenomonas ruminantium</name>
    <dbReference type="NCBI Taxonomy" id="971"/>
    <lineage>
        <taxon>Bacteria</taxon>
        <taxon>Bacillati</taxon>
        <taxon>Bacillota</taxon>
        <taxon>Negativicutes</taxon>
        <taxon>Selenomonadales</taxon>
        <taxon>Selenomonadaceae</taxon>
        <taxon>Selenomonas</taxon>
    </lineage>
</organism>
<dbReference type="Pfam" id="PF01693">
    <property type="entry name" value="Cauli_VI"/>
    <property type="match status" value="2"/>
</dbReference>
<dbReference type="InterPro" id="IPR009027">
    <property type="entry name" value="Ribosomal_bL9/RNase_H1_N"/>
</dbReference>
<evidence type="ECO:0000256" key="9">
    <source>
        <dbReference type="ARBA" id="ARBA00022801"/>
    </source>
</evidence>
<keyword evidence="8" id="KW-0255">Endonuclease</keyword>
<comment type="function">
    <text evidence="2">Endonuclease that specifically degrades the RNA of RNA-DNA hybrids.</text>
</comment>
<feature type="domain" description="Ribonuclease H1 N-terminal" evidence="11">
    <location>
        <begin position="60"/>
        <end position="102"/>
    </location>
</feature>
<dbReference type="SUPFAM" id="SSF55658">
    <property type="entry name" value="L9 N-domain-like"/>
    <property type="match status" value="2"/>
</dbReference>
<dbReference type="GO" id="GO:0043137">
    <property type="term" value="P:DNA replication, removal of RNA primer"/>
    <property type="evidence" value="ECO:0007669"/>
    <property type="project" value="TreeGrafter"/>
</dbReference>
<keyword evidence="10" id="KW-0460">Magnesium</keyword>
<evidence type="ECO:0000313" key="13">
    <source>
        <dbReference type="Proteomes" id="UP000183469"/>
    </source>
</evidence>
<dbReference type="Proteomes" id="UP000183469">
    <property type="component" value="Unassembled WGS sequence"/>
</dbReference>
<feature type="domain" description="Ribonuclease H1 N-terminal" evidence="11">
    <location>
        <begin position="4"/>
        <end position="47"/>
    </location>
</feature>
<proteinExistence type="inferred from homology"/>
<dbReference type="Gene3D" id="3.40.970.10">
    <property type="entry name" value="Ribonuclease H1, N-terminal domain"/>
    <property type="match status" value="2"/>
</dbReference>
<dbReference type="RefSeq" id="WP_074673521.1">
    <property type="nucleotide sequence ID" value="NZ_FNQG01000019.1"/>
</dbReference>
<keyword evidence="9" id="KW-0378">Hydrolase</keyword>
<dbReference type="InterPro" id="IPR011320">
    <property type="entry name" value="RNase_H1_N"/>
</dbReference>
<dbReference type="AlphaFoldDB" id="A0A1H4AJP3"/>
<dbReference type="InterPro" id="IPR037056">
    <property type="entry name" value="RNase_H1_N_sf"/>
</dbReference>
<evidence type="ECO:0000256" key="10">
    <source>
        <dbReference type="ARBA" id="ARBA00022842"/>
    </source>
</evidence>
<protein>
    <recommendedName>
        <fullName evidence="5">Ribonuclease H</fullName>
        <ecNumber evidence="4">3.1.26.4</ecNumber>
    </recommendedName>
</protein>
<dbReference type="InterPro" id="IPR050092">
    <property type="entry name" value="RNase_H"/>
</dbReference>
<dbReference type="EC" id="3.1.26.4" evidence="4"/>
<dbReference type="FunFam" id="3.40.970.10:FF:000002">
    <property type="entry name" value="Ribonuclease H"/>
    <property type="match status" value="1"/>
</dbReference>
<evidence type="ECO:0000256" key="7">
    <source>
        <dbReference type="ARBA" id="ARBA00022723"/>
    </source>
</evidence>
<evidence type="ECO:0000313" key="12">
    <source>
        <dbReference type="EMBL" id="SEA35874.1"/>
    </source>
</evidence>
<dbReference type="EMBL" id="FNQG01000019">
    <property type="protein sequence ID" value="SEA35874.1"/>
    <property type="molecule type" value="Genomic_DNA"/>
</dbReference>
<evidence type="ECO:0000256" key="2">
    <source>
        <dbReference type="ARBA" id="ARBA00004065"/>
    </source>
</evidence>
<accession>A0A1H4AJP3</accession>
<evidence type="ECO:0000256" key="6">
    <source>
        <dbReference type="ARBA" id="ARBA00022722"/>
    </source>
</evidence>
<dbReference type="GO" id="GO:0004523">
    <property type="term" value="F:RNA-DNA hybrid ribonuclease activity"/>
    <property type="evidence" value="ECO:0007669"/>
    <property type="project" value="UniProtKB-EC"/>
</dbReference>
<reference evidence="12 13" key="1">
    <citation type="submission" date="2016-10" db="EMBL/GenBank/DDBJ databases">
        <authorList>
            <person name="de Groot N.N."/>
        </authorList>
    </citation>
    <scope>NUCLEOTIDE SEQUENCE [LARGE SCALE GENOMIC DNA]</scope>
    <source>
        <strain evidence="12 13">DSM 2872</strain>
    </source>
</reference>
<name>A0A1H4AJP3_SELRU</name>
<keyword evidence="6" id="KW-0540">Nuclease</keyword>
<dbReference type="FunFam" id="3.40.970.10:FF:000001">
    <property type="entry name" value="Ribonuclease H1"/>
    <property type="match status" value="1"/>
</dbReference>
<comment type="similarity">
    <text evidence="3">Belongs to the RNase H family.</text>
</comment>
<evidence type="ECO:0000256" key="3">
    <source>
        <dbReference type="ARBA" id="ARBA00005300"/>
    </source>
</evidence>
<dbReference type="PANTHER" id="PTHR10642">
    <property type="entry name" value="RIBONUCLEASE H1"/>
    <property type="match status" value="1"/>
</dbReference>
<evidence type="ECO:0000256" key="1">
    <source>
        <dbReference type="ARBA" id="ARBA00001946"/>
    </source>
</evidence>
<evidence type="ECO:0000256" key="8">
    <source>
        <dbReference type="ARBA" id="ARBA00022759"/>
    </source>
</evidence>
<evidence type="ECO:0000256" key="5">
    <source>
        <dbReference type="ARBA" id="ARBA00017721"/>
    </source>
</evidence>
<keyword evidence="7" id="KW-0479">Metal-binding</keyword>
<comment type="cofactor">
    <cofactor evidence="1">
        <name>Mg(2+)</name>
        <dbReference type="ChEBI" id="CHEBI:18420"/>
    </cofactor>
</comment>
<dbReference type="PANTHER" id="PTHR10642:SF26">
    <property type="entry name" value="RIBONUCLEASE H1"/>
    <property type="match status" value="1"/>
</dbReference>
<gene>
    <name evidence="12" type="ORF">SAMN05660648_02915</name>
</gene>
<evidence type="ECO:0000259" key="11">
    <source>
        <dbReference type="Pfam" id="PF01693"/>
    </source>
</evidence>
<sequence length="144" mass="16374">MAKKYYAVKRGRKTGIFESWEEAAKQVNGFACAVYKGFNTQEDARKFLEISVPVSPTAHIYAVAIGRVPGVYYSWDEAQAQVDGFSGAKYHRCKTKEDAEAFLAKYEVAASGLVAEARVAEEKWRKRNCIPFNRSVRHKHRHIK</sequence>
<evidence type="ECO:0000256" key="4">
    <source>
        <dbReference type="ARBA" id="ARBA00012180"/>
    </source>
</evidence>
<dbReference type="GO" id="GO:0046872">
    <property type="term" value="F:metal ion binding"/>
    <property type="evidence" value="ECO:0007669"/>
    <property type="project" value="UniProtKB-KW"/>
</dbReference>